<proteinExistence type="predicted"/>
<evidence type="ECO:0000313" key="2">
    <source>
        <dbReference type="EMBL" id="MBL6446849.1"/>
    </source>
</evidence>
<dbReference type="Proteomes" id="UP000614216">
    <property type="component" value="Unassembled WGS sequence"/>
</dbReference>
<dbReference type="EMBL" id="JAEUGD010000042">
    <property type="protein sequence ID" value="MBL6446849.1"/>
    <property type="molecule type" value="Genomic_DNA"/>
</dbReference>
<comment type="caution">
    <text evidence="2">The sequence shown here is derived from an EMBL/GenBank/DDBJ whole genome shotgun (WGS) entry which is preliminary data.</text>
</comment>
<gene>
    <name evidence="2" type="ORF">JMN32_11035</name>
</gene>
<feature type="region of interest" description="Disordered" evidence="1">
    <location>
        <begin position="26"/>
        <end position="78"/>
    </location>
</feature>
<accession>A0A937FVK5</accession>
<protein>
    <recommendedName>
        <fullName evidence="4">Transposase IS4-like domain-containing protein</fullName>
    </recommendedName>
</protein>
<dbReference type="AlphaFoldDB" id="A0A937FVK5"/>
<name>A0A937FVK5_9BACT</name>
<evidence type="ECO:0008006" key="4">
    <source>
        <dbReference type="Google" id="ProtNLM"/>
    </source>
</evidence>
<reference evidence="2" key="1">
    <citation type="submission" date="2021-01" db="EMBL/GenBank/DDBJ databases">
        <title>Fulvivirga kasyanovii gen. nov., sp nov., a novel member of the phylum Bacteroidetes isolated from seawater in a mussel farm.</title>
        <authorList>
            <person name="Zhao L.-H."/>
            <person name="Wang Z.-J."/>
        </authorList>
    </citation>
    <scope>NUCLEOTIDE SEQUENCE</scope>
    <source>
        <strain evidence="2">29W222</strain>
    </source>
</reference>
<evidence type="ECO:0000313" key="3">
    <source>
        <dbReference type="Proteomes" id="UP000614216"/>
    </source>
</evidence>
<evidence type="ECO:0000256" key="1">
    <source>
        <dbReference type="SAM" id="MobiDB-lite"/>
    </source>
</evidence>
<dbReference type="RefSeq" id="WP_202856391.1">
    <property type="nucleotide sequence ID" value="NZ_JAEUGD010000042.1"/>
</dbReference>
<sequence>MLIKANASMESLIEKEIMADAATYSAELRDNEEDDTDKIKTMPITKTKDDRFGKDKKRNNKTHYSPTDPDSRIATKPGKPYQLNYLGQVCVDTESHVITHAQAFHADKRDSQCLEEVLLQTRKNLKKKA</sequence>
<keyword evidence="3" id="KW-1185">Reference proteome</keyword>
<organism evidence="2 3">
    <name type="scientific">Fulvivirga marina</name>
    <dbReference type="NCBI Taxonomy" id="2494733"/>
    <lineage>
        <taxon>Bacteria</taxon>
        <taxon>Pseudomonadati</taxon>
        <taxon>Bacteroidota</taxon>
        <taxon>Cytophagia</taxon>
        <taxon>Cytophagales</taxon>
        <taxon>Fulvivirgaceae</taxon>
        <taxon>Fulvivirga</taxon>
    </lineage>
</organism>